<evidence type="ECO:0000313" key="2">
    <source>
        <dbReference type="EMBL" id="NDY94980.1"/>
    </source>
</evidence>
<proteinExistence type="predicted"/>
<accession>A0A845UYM5</accession>
<keyword evidence="2" id="KW-0489">Methyltransferase</keyword>
<evidence type="ECO:0000259" key="1">
    <source>
        <dbReference type="Pfam" id="PF08241"/>
    </source>
</evidence>
<dbReference type="SUPFAM" id="SSF53335">
    <property type="entry name" value="S-adenosyl-L-methionine-dependent methyltransferases"/>
    <property type="match status" value="1"/>
</dbReference>
<dbReference type="GO" id="GO:0008757">
    <property type="term" value="F:S-adenosylmethionine-dependent methyltransferase activity"/>
    <property type="evidence" value="ECO:0007669"/>
    <property type="project" value="InterPro"/>
</dbReference>
<dbReference type="CDD" id="cd02440">
    <property type="entry name" value="AdoMet_MTases"/>
    <property type="match status" value="1"/>
</dbReference>
<dbReference type="InterPro" id="IPR029063">
    <property type="entry name" value="SAM-dependent_MTases_sf"/>
</dbReference>
<feature type="domain" description="Methyltransferase type 11" evidence="1">
    <location>
        <begin position="43"/>
        <end position="136"/>
    </location>
</feature>
<dbReference type="EMBL" id="JAAGSC010000034">
    <property type="protein sequence ID" value="NDY94980.1"/>
    <property type="molecule type" value="Genomic_DNA"/>
</dbReference>
<name>A0A845UYM5_9GAMM</name>
<dbReference type="Gene3D" id="3.40.50.150">
    <property type="entry name" value="Vaccinia Virus protein VP39"/>
    <property type="match status" value="1"/>
</dbReference>
<keyword evidence="2" id="KW-0808">Transferase</keyword>
<keyword evidence="3" id="KW-1185">Reference proteome</keyword>
<evidence type="ECO:0000313" key="3">
    <source>
        <dbReference type="Proteomes" id="UP000484885"/>
    </source>
</evidence>
<dbReference type="Proteomes" id="UP000484885">
    <property type="component" value="Unassembled WGS sequence"/>
</dbReference>
<protein>
    <submittedName>
        <fullName evidence="2">Class I SAM-dependent methyltransferase</fullName>
    </submittedName>
</protein>
<organism evidence="2 3">
    <name type="scientific">Wenzhouxiangella limi</name>
    <dbReference type="NCBI Taxonomy" id="2707351"/>
    <lineage>
        <taxon>Bacteria</taxon>
        <taxon>Pseudomonadati</taxon>
        <taxon>Pseudomonadota</taxon>
        <taxon>Gammaproteobacteria</taxon>
        <taxon>Chromatiales</taxon>
        <taxon>Wenzhouxiangellaceae</taxon>
        <taxon>Wenzhouxiangella</taxon>
    </lineage>
</organism>
<dbReference type="InterPro" id="IPR013216">
    <property type="entry name" value="Methyltransf_11"/>
</dbReference>
<dbReference type="RefSeq" id="WP_164210392.1">
    <property type="nucleotide sequence ID" value="NZ_JAAGSC010000034.1"/>
</dbReference>
<gene>
    <name evidence="2" type="ORF">G3I74_04475</name>
</gene>
<dbReference type="PANTHER" id="PTHR43861">
    <property type="entry name" value="TRANS-ACONITATE 2-METHYLTRANSFERASE-RELATED"/>
    <property type="match status" value="1"/>
</dbReference>
<reference evidence="2 3" key="1">
    <citation type="submission" date="2020-02" db="EMBL/GenBank/DDBJ databases">
        <authorList>
            <person name="Zhang X.-Y."/>
        </authorList>
    </citation>
    <scope>NUCLEOTIDE SEQUENCE [LARGE SCALE GENOMIC DNA]</scope>
    <source>
        <strain evidence="2 3">C33</strain>
    </source>
</reference>
<comment type="caution">
    <text evidence="2">The sequence shown here is derived from an EMBL/GenBank/DDBJ whole genome shotgun (WGS) entry which is preliminary data.</text>
</comment>
<dbReference type="GO" id="GO:0032259">
    <property type="term" value="P:methylation"/>
    <property type="evidence" value="ECO:0007669"/>
    <property type="project" value="UniProtKB-KW"/>
</dbReference>
<dbReference type="AlphaFoldDB" id="A0A845UYM5"/>
<sequence>MIESPSLEFTGERFTPECVREMAYEHWHRYAFAAALVTDKLVLDAACGEGYGSHLLSAKARQVTGIDIDPATVKHARSRYGADRLSFECASCLDLPLADDSVDVVVSFETLEHLAEHDELMAEFRRVLRPEGFVLISSPDRKTYSDETGYDNPFHVRELYRDQFEQLLGAHFPAVRLMGQKLLFVSALWSMDGQGAAQWLSDRPEASTVAPDWPPLYYIAAAAATRAALPELPAVSLYGDRAESVYQHYNDEVRKHIRAGEVLAEREAEIASLKATLAKPWWRRWFGR</sequence>
<dbReference type="Pfam" id="PF08241">
    <property type="entry name" value="Methyltransf_11"/>
    <property type="match status" value="1"/>
</dbReference>